<keyword evidence="2 7" id="KW-0813">Transport</keyword>
<comment type="subunit">
    <text evidence="7">The complex comprises the extracytoplasmic solute receptor protein and the two transmembrane proteins.</text>
</comment>
<evidence type="ECO:0000313" key="10">
    <source>
        <dbReference type="Proteomes" id="UP000186609"/>
    </source>
</evidence>
<sequence>MPQAETSRFRRGLARLDRLLARTTAAASCLVIPLALLLCLQWPLRDGLHAFSSQANDLAQLLFGLYVAVGLTHATRAGTHLTPDLLARRYPARLRRWCQRAAAICVALPWAVFVFVAALPMVRQSLAQLEGFPDTSNPGYFVLKLGVPLMALLAGLQAVLGLWMPAVPEQR</sequence>
<keyword evidence="3" id="KW-1003">Cell membrane</keyword>
<dbReference type="Pfam" id="PF04290">
    <property type="entry name" value="DctQ"/>
    <property type="match status" value="1"/>
</dbReference>
<accession>A0A1P8JT15</accession>
<comment type="function">
    <text evidence="7">Part of the tripartite ATP-independent periplasmic (TRAP) transport system.</text>
</comment>
<comment type="similarity">
    <text evidence="7">Belongs to the TRAP transporter small permease family.</text>
</comment>
<evidence type="ECO:0000256" key="2">
    <source>
        <dbReference type="ARBA" id="ARBA00022448"/>
    </source>
</evidence>
<evidence type="ECO:0000313" key="9">
    <source>
        <dbReference type="EMBL" id="APW36878.1"/>
    </source>
</evidence>
<evidence type="ECO:0000256" key="4">
    <source>
        <dbReference type="ARBA" id="ARBA00022692"/>
    </source>
</evidence>
<dbReference type="STRING" id="1842727.RD110_06455"/>
<dbReference type="InterPro" id="IPR055348">
    <property type="entry name" value="DctQ"/>
</dbReference>
<evidence type="ECO:0000256" key="5">
    <source>
        <dbReference type="ARBA" id="ARBA00022989"/>
    </source>
</evidence>
<proteinExistence type="inferred from homology"/>
<comment type="subcellular location">
    <subcellularLocation>
        <location evidence="7">Cell inner membrane</location>
        <topology evidence="7">Multi-pass membrane protein</topology>
    </subcellularLocation>
    <subcellularLocation>
        <location evidence="1">Cell membrane</location>
        <topology evidence="1">Multi-pass membrane protein</topology>
    </subcellularLocation>
</comment>
<evidence type="ECO:0000256" key="3">
    <source>
        <dbReference type="ARBA" id="ARBA00022475"/>
    </source>
</evidence>
<keyword evidence="4 7" id="KW-0812">Transmembrane</keyword>
<feature type="transmembrane region" description="Helical" evidence="7">
    <location>
        <begin position="100"/>
        <end position="121"/>
    </location>
</feature>
<organism evidence="9 10">
    <name type="scientific">Rhodoferax koreensis</name>
    <dbReference type="NCBI Taxonomy" id="1842727"/>
    <lineage>
        <taxon>Bacteria</taxon>
        <taxon>Pseudomonadati</taxon>
        <taxon>Pseudomonadota</taxon>
        <taxon>Betaproteobacteria</taxon>
        <taxon>Burkholderiales</taxon>
        <taxon>Comamonadaceae</taxon>
        <taxon>Rhodoferax</taxon>
    </lineage>
</organism>
<evidence type="ECO:0000256" key="7">
    <source>
        <dbReference type="RuleBase" id="RU369079"/>
    </source>
</evidence>
<evidence type="ECO:0000259" key="8">
    <source>
        <dbReference type="Pfam" id="PF04290"/>
    </source>
</evidence>
<feature type="transmembrane region" description="Helical" evidence="7">
    <location>
        <begin position="58"/>
        <end position="79"/>
    </location>
</feature>
<evidence type="ECO:0000256" key="6">
    <source>
        <dbReference type="ARBA" id="ARBA00023136"/>
    </source>
</evidence>
<keyword evidence="10" id="KW-1185">Reference proteome</keyword>
<dbReference type="GO" id="GO:0022857">
    <property type="term" value="F:transmembrane transporter activity"/>
    <property type="evidence" value="ECO:0007669"/>
    <property type="project" value="UniProtKB-UniRule"/>
</dbReference>
<keyword evidence="7" id="KW-0997">Cell inner membrane</keyword>
<reference evidence="9 10" key="1">
    <citation type="submission" date="2017-01" db="EMBL/GenBank/DDBJ databases">
        <authorList>
            <person name="Mah S.A."/>
            <person name="Swanson W.J."/>
            <person name="Moy G.W."/>
            <person name="Vacquier V.D."/>
        </authorList>
    </citation>
    <scope>NUCLEOTIDE SEQUENCE [LARGE SCALE GENOMIC DNA]</scope>
    <source>
        <strain evidence="9 10">DCY110</strain>
    </source>
</reference>
<dbReference type="Proteomes" id="UP000186609">
    <property type="component" value="Chromosome"/>
</dbReference>
<dbReference type="EMBL" id="CP019236">
    <property type="protein sequence ID" value="APW36878.1"/>
    <property type="molecule type" value="Genomic_DNA"/>
</dbReference>
<dbReference type="KEGG" id="rhy:RD110_06455"/>
<feature type="transmembrane region" description="Helical" evidence="7">
    <location>
        <begin position="20"/>
        <end position="38"/>
    </location>
</feature>
<keyword evidence="6 7" id="KW-0472">Membrane</keyword>
<dbReference type="GO" id="GO:0005886">
    <property type="term" value="C:plasma membrane"/>
    <property type="evidence" value="ECO:0007669"/>
    <property type="project" value="UniProtKB-SubCell"/>
</dbReference>
<evidence type="ECO:0000256" key="1">
    <source>
        <dbReference type="ARBA" id="ARBA00004651"/>
    </source>
</evidence>
<dbReference type="AlphaFoldDB" id="A0A1P8JT15"/>
<dbReference type="OrthoDB" id="8904384at2"/>
<name>A0A1P8JT15_9BURK</name>
<feature type="transmembrane region" description="Helical" evidence="7">
    <location>
        <begin position="141"/>
        <end position="163"/>
    </location>
</feature>
<keyword evidence="5 7" id="KW-1133">Transmembrane helix</keyword>
<feature type="domain" description="Tripartite ATP-independent periplasmic transporters DctQ component" evidence="8">
    <location>
        <begin position="35"/>
        <end position="162"/>
    </location>
</feature>
<protein>
    <recommendedName>
        <fullName evidence="7">TRAP transporter small permease protein</fullName>
    </recommendedName>
</protein>
<dbReference type="RefSeq" id="WP_076197780.1">
    <property type="nucleotide sequence ID" value="NZ_CP019236.1"/>
</dbReference>
<gene>
    <name evidence="9" type="ORF">RD110_06455</name>
</gene>